<evidence type="ECO:0000313" key="4">
    <source>
        <dbReference type="EMBL" id="CCG85151.1"/>
    </source>
</evidence>
<feature type="chain" id="PRO_5004373557" evidence="3">
    <location>
        <begin position="24"/>
        <end position="362"/>
    </location>
</feature>
<sequence length="362" mass="41131">MRALSSGLSLLTFITPWFDSVRAATWQRSDRWGTRESTSWTDNPFKYRRPLKAIICHANRLPEYLEFAYDWDDPKLGPVGIPHGSQQKFSINWRADIDHVHGERLVAVEPWVCSRGPDKGRLCFVSFTIARITNTAARWEDPRTYECGNPMGAMTRRGIDESSLSISEPIEKRAPEETQISTVKPGKSDPIPDEDEKRFKISNPFRHWHFKKKKKKPAPPATGTPVHGPVMGHPVNTAWGYPVYHRPVAAFPSNGRLPPNTPRYGSLSTDPSCRCGYGMILAQTGFIIGLGGGYILLMDMYEREPRRKFNGMEPAPVWHQYHAAIPTPYVFFEGESVDIDYHGKVKLGTPRIDQLAVWYLHL</sequence>
<dbReference type="EMBL" id="CAHR02000009">
    <property type="protein sequence ID" value="CCG85151.1"/>
    <property type="molecule type" value="Genomic_DNA"/>
</dbReference>
<gene>
    <name evidence="4" type="ORF">TAPDE_000311</name>
</gene>
<evidence type="ECO:0000256" key="1">
    <source>
        <dbReference type="SAM" id="MobiDB-lite"/>
    </source>
</evidence>
<comment type="caution">
    <text evidence="4">The sequence shown here is derived from an EMBL/GenBank/DDBJ whole genome shotgun (WGS) entry which is preliminary data.</text>
</comment>
<evidence type="ECO:0000313" key="5">
    <source>
        <dbReference type="Proteomes" id="UP000013776"/>
    </source>
</evidence>
<feature type="signal peptide" evidence="3">
    <location>
        <begin position="1"/>
        <end position="23"/>
    </location>
</feature>
<protein>
    <submittedName>
        <fullName evidence="4">Uncharacterized protein</fullName>
    </submittedName>
</protein>
<keyword evidence="5" id="KW-1185">Reference proteome</keyword>
<keyword evidence="2" id="KW-0472">Membrane</keyword>
<feature type="transmembrane region" description="Helical" evidence="2">
    <location>
        <begin position="276"/>
        <end position="297"/>
    </location>
</feature>
<evidence type="ECO:0000256" key="2">
    <source>
        <dbReference type="SAM" id="Phobius"/>
    </source>
</evidence>
<feature type="region of interest" description="Disordered" evidence="1">
    <location>
        <begin position="173"/>
        <end position="197"/>
    </location>
</feature>
<dbReference type="VEuPathDB" id="FungiDB:TAPDE_000311"/>
<evidence type="ECO:0000256" key="3">
    <source>
        <dbReference type="SAM" id="SignalP"/>
    </source>
</evidence>
<keyword evidence="2" id="KW-1133">Transmembrane helix</keyword>
<organism evidence="4 5">
    <name type="scientific">Taphrina deformans (strain PYCC 5710 / ATCC 11124 / CBS 356.35 / IMI 108563 / JCM 9778 / NBRC 8474)</name>
    <name type="common">Peach leaf curl fungus</name>
    <name type="synonym">Lalaria deformans</name>
    <dbReference type="NCBI Taxonomy" id="1097556"/>
    <lineage>
        <taxon>Eukaryota</taxon>
        <taxon>Fungi</taxon>
        <taxon>Dikarya</taxon>
        <taxon>Ascomycota</taxon>
        <taxon>Taphrinomycotina</taxon>
        <taxon>Taphrinomycetes</taxon>
        <taxon>Taphrinales</taxon>
        <taxon>Taphrinaceae</taxon>
        <taxon>Taphrina</taxon>
    </lineage>
</organism>
<accession>R4XPL5</accession>
<dbReference type="AlphaFoldDB" id="R4XPL5"/>
<proteinExistence type="predicted"/>
<keyword evidence="3" id="KW-0732">Signal</keyword>
<name>R4XPL5_TAPDE</name>
<reference evidence="4 5" key="1">
    <citation type="journal article" date="2013" name="MBio">
        <title>Genome sequencing of the plant pathogen Taphrina deformans, the causal agent of peach leaf curl.</title>
        <authorList>
            <person name="Cisse O.H."/>
            <person name="Almeida J.M.G.C.F."/>
            <person name="Fonseca A."/>
            <person name="Kumar A.A."/>
            <person name="Salojaervi J."/>
            <person name="Overmyer K."/>
            <person name="Hauser P.M."/>
            <person name="Pagni M."/>
        </authorList>
    </citation>
    <scope>NUCLEOTIDE SEQUENCE [LARGE SCALE GENOMIC DNA]</scope>
    <source>
        <strain evidence="5">PYCC 5710 / ATCC 11124 / CBS 356.35 / IMI 108563 / JCM 9778 / NBRC 8474</strain>
    </source>
</reference>
<dbReference type="Proteomes" id="UP000013776">
    <property type="component" value="Unassembled WGS sequence"/>
</dbReference>
<keyword evidence="2" id="KW-0812">Transmembrane</keyword>